<evidence type="ECO:0000256" key="3">
    <source>
        <dbReference type="ARBA" id="ARBA00022777"/>
    </source>
</evidence>
<dbReference type="InterPro" id="IPR011611">
    <property type="entry name" value="PfkB_dom"/>
</dbReference>
<comment type="caution">
    <text evidence="5">The sequence shown here is derived from an EMBL/GenBank/DDBJ whole genome shotgun (WGS) entry which is preliminary data.</text>
</comment>
<organism evidence="5 6">
    <name type="scientific">Ancylobacter novellus</name>
    <name type="common">Thiobacillus novellus</name>
    <dbReference type="NCBI Taxonomy" id="921"/>
    <lineage>
        <taxon>Bacteria</taxon>
        <taxon>Pseudomonadati</taxon>
        <taxon>Pseudomonadota</taxon>
        <taxon>Alphaproteobacteria</taxon>
        <taxon>Hyphomicrobiales</taxon>
        <taxon>Xanthobacteraceae</taxon>
        <taxon>Ancylobacter</taxon>
    </lineage>
</organism>
<dbReference type="Pfam" id="PF00294">
    <property type="entry name" value="PfkB"/>
    <property type="match status" value="1"/>
</dbReference>
<keyword evidence="3 5" id="KW-0418">Kinase</keyword>
<evidence type="ECO:0000256" key="1">
    <source>
        <dbReference type="ARBA" id="ARBA00010688"/>
    </source>
</evidence>
<dbReference type="SUPFAM" id="SSF53613">
    <property type="entry name" value="Ribokinase-like"/>
    <property type="match status" value="1"/>
</dbReference>
<evidence type="ECO:0000313" key="6">
    <source>
        <dbReference type="Proteomes" id="UP000249577"/>
    </source>
</evidence>
<sequence>MSDATHRAEFDVLGIGNAIVDVIAVAEDDFLVREGLTKGSMTLIDEARAVALYGRMGPAIETSGGSAANTVAGVGSLGARAAFIGKVKADLLGEVFRHDISALGVHFPTPGDEDGVATARCFILVTPDGERTMSTYLGACQGLAQKDVDEEVVRASAVTYLEGYLWDPPAAKEAFRKAAAVAHGAGRQVALSLSDSFCVDRYRAEFLELVRSGAVDILFANESELKSLYKTADVETALAAVAGDAKLAVTTLGARGSAILAGGERVEVPAAPIDGKLVDMTGAGDLFAAGFLYGLTRGLGLRRSAEIGSVAAAEVIAHVGARPQVSLKTLMAEKGLA</sequence>
<dbReference type="CDD" id="cd01168">
    <property type="entry name" value="adenosine_kinase"/>
    <property type="match status" value="1"/>
</dbReference>
<dbReference type="InterPro" id="IPR029056">
    <property type="entry name" value="Ribokinase-like"/>
</dbReference>
<evidence type="ECO:0000256" key="2">
    <source>
        <dbReference type="ARBA" id="ARBA00022679"/>
    </source>
</evidence>
<feature type="domain" description="Carbohydrate kinase PfkB" evidence="4">
    <location>
        <begin position="62"/>
        <end position="323"/>
    </location>
</feature>
<gene>
    <name evidence="5" type="ORF">DI565_14410</name>
</gene>
<name>A0A2W5KDI3_ANCNO</name>
<dbReference type="InterPro" id="IPR052700">
    <property type="entry name" value="Carb_kinase_PfkB-like"/>
</dbReference>
<dbReference type="Proteomes" id="UP000249577">
    <property type="component" value="Unassembled WGS sequence"/>
</dbReference>
<dbReference type="EMBL" id="QFPN01000007">
    <property type="protein sequence ID" value="PZQ13754.1"/>
    <property type="molecule type" value="Genomic_DNA"/>
</dbReference>
<dbReference type="PANTHER" id="PTHR43320:SF3">
    <property type="entry name" value="CARBOHYDRATE KINASE PFKB DOMAIN-CONTAINING PROTEIN"/>
    <property type="match status" value="1"/>
</dbReference>
<evidence type="ECO:0000259" key="4">
    <source>
        <dbReference type="Pfam" id="PF00294"/>
    </source>
</evidence>
<reference evidence="5 6" key="1">
    <citation type="submission" date="2017-08" db="EMBL/GenBank/DDBJ databases">
        <title>Infants hospitalized years apart are colonized by the same room-sourced microbial strains.</title>
        <authorList>
            <person name="Brooks B."/>
            <person name="Olm M.R."/>
            <person name="Firek B.A."/>
            <person name="Baker R."/>
            <person name="Thomas B.C."/>
            <person name="Morowitz M.J."/>
            <person name="Banfield J.F."/>
        </authorList>
    </citation>
    <scope>NUCLEOTIDE SEQUENCE [LARGE SCALE GENOMIC DNA]</scope>
    <source>
        <strain evidence="5">S2_005_003_R2_43</strain>
    </source>
</reference>
<dbReference type="AlphaFoldDB" id="A0A2W5KDI3"/>
<dbReference type="GO" id="GO:0016301">
    <property type="term" value="F:kinase activity"/>
    <property type="evidence" value="ECO:0007669"/>
    <property type="project" value="UniProtKB-KW"/>
</dbReference>
<protein>
    <submittedName>
        <fullName evidence="5">Adenosine kinase</fullName>
    </submittedName>
</protein>
<dbReference type="PANTHER" id="PTHR43320">
    <property type="entry name" value="SUGAR KINASE"/>
    <property type="match status" value="1"/>
</dbReference>
<accession>A0A2W5KDI3</accession>
<keyword evidence="2" id="KW-0808">Transferase</keyword>
<proteinExistence type="inferred from homology"/>
<evidence type="ECO:0000313" key="5">
    <source>
        <dbReference type="EMBL" id="PZQ13754.1"/>
    </source>
</evidence>
<comment type="similarity">
    <text evidence="1">Belongs to the carbohydrate kinase PfkB family.</text>
</comment>
<dbReference type="Gene3D" id="3.40.1190.20">
    <property type="match status" value="1"/>
</dbReference>